<gene>
    <name evidence="3" type="ORF">JF543_00585</name>
</gene>
<dbReference type="SMART" id="SM00900">
    <property type="entry name" value="FMN_bind"/>
    <property type="match status" value="1"/>
</dbReference>
<feature type="compositionally biased region" description="Low complexity" evidence="1">
    <location>
        <begin position="36"/>
        <end position="75"/>
    </location>
</feature>
<evidence type="ECO:0000259" key="2">
    <source>
        <dbReference type="SMART" id="SM00900"/>
    </source>
</evidence>
<proteinExistence type="predicted"/>
<dbReference type="Gene3D" id="3.90.1010.20">
    <property type="match status" value="1"/>
</dbReference>
<reference evidence="3" key="1">
    <citation type="submission" date="2020-12" db="EMBL/GenBank/DDBJ databases">
        <title>PHA producing bacteria isolated from mangrove.</title>
        <authorList>
            <person name="Zheng W."/>
            <person name="Yu S."/>
            <person name="Huang Y."/>
        </authorList>
    </citation>
    <scope>NUCLEOTIDE SEQUENCE</scope>
    <source>
        <strain evidence="3">GN8-5</strain>
    </source>
</reference>
<dbReference type="GO" id="GO:0010181">
    <property type="term" value="F:FMN binding"/>
    <property type="evidence" value="ECO:0007669"/>
    <property type="project" value="InterPro"/>
</dbReference>
<dbReference type="AlphaFoldDB" id="A0A939DT84"/>
<dbReference type="InterPro" id="IPR007329">
    <property type="entry name" value="FMN-bd"/>
</dbReference>
<dbReference type="GO" id="GO:0016020">
    <property type="term" value="C:membrane"/>
    <property type="evidence" value="ECO:0007669"/>
    <property type="project" value="InterPro"/>
</dbReference>
<organism evidence="3 4">
    <name type="scientific">Microbacterium esteraromaticum</name>
    <dbReference type="NCBI Taxonomy" id="57043"/>
    <lineage>
        <taxon>Bacteria</taxon>
        <taxon>Bacillati</taxon>
        <taxon>Actinomycetota</taxon>
        <taxon>Actinomycetes</taxon>
        <taxon>Micrococcales</taxon>
        <taxon>Microbacteriaceae</taxon>
        <taxon>Microbacterium</taxon>
    </lineage>
</organism>
<protein>
    <submittedName>
        <fullName evidence="3">FMN-binding protein</fullName>
    </submittedName>
</protein>
<evidence type="ECO:0000313" key="3">
    <source>
        <dbReference type="EMBL" id="MBN8204450.1"/>
    </source>
</evidence>
<sequence>MKTSPLLRIGYAALATISGLVLLFGYRTSHVVTTPAQALPASSSSSSSSVPSDTSTTASDGTDSSSEAGASSSSALRDGTYTGDAASTRYGPVQVQISVSGGSIASVDVIDYPDSNHRDQQINSRAIPLLVSETTASQSSSIDLVSGATYTSRGYVESLQSAIDQARA</sequence>
<evidence type="ECO:0000256" key="1">
    <source>
        <dbReference type="SAM" id="MobiDB-lite"/>
    </source>
</evidence>
<feature type="region of interest" description="Disordered" evidence="1">
    <location>
        <begin position="36"/>
        <end position="87"/>
    </location>
</feature>
<dbReference type="EMBL" id="JAEMWU010000001">
    <property type="protein sequence ID" value="MBN8204450.1"/>
    <property type="molecule type" value="Genomic_DNA"/>
</dbReference>
<dbReference type="Proteomes" id="UP000664385">
    <property type="component" value="Unassembled WGS sequence"/>
</dbReference>
<name>A0A939DT84_9MICO</name>
<accession>A0A939DT84</accession>
<dbReference type="RefSeq" id="WP_206822443.1">
    <property type="nucleotide sequence ID" value="NZ_JAEMWU010000001.1"/>
</dbReference>
<evidence type="ECO:0000313" key="4">
    <source>
        <dbReference type="Proteomes" id="UP000664385"/>
    </source>
</evidence>
<comment type="caution">
    <text evidence="3">The sequence shown here is derived from an EMBL/GenBank/DDBJ whole genome shotgun (WGS) entry which is preliminary data.</text>
</comment>
<dbReference type="Pfam" id="PF04205">
    <property type="entry name" value="FMN_bind"/>
    <property type="match status" value="1"/>
</dbReference>
<feature type="domain" description="FMN-binding" evidence="2">
    <location>
        <begin position="89"/>
        <end position="166"/>
    </location>
</feature>